<dbReference type="Gene3D" id="3.30.420.40">
    <property type="match status" value="2"/>
</dbReference>
<dbReference type="PANTHER" id="PTHR43190:SF3">
    <property type="entry name" value="N-ACETYL-D-GLUCOSAMINE KINASE"/>
    <property type="match status" value="1"/>
</dbReference>
<evidence type="ECO:0000313" key="3">
    <source>
        <dbReference type="Proteomes" id="UP000193804"/>
    </source>
</evidence>
<dbReference type="Pfam" id="PF01869">
    <property type="entry name" value="BcrAD_BadFG"/>
    <property type="match status" value="1"/>
</dbReference>
<dbReference type="RefSeq" id="WP_085516227.1">
    <property type="nucleotide sequence ID" value="NZ_FXAW01000002.1"/>
</dbReference>
<dbReference type="AlphaFoldDB" id="A0A1X7J3F4"/>
<evidence type="ECO:0000259" key="1">
    <source>
        <dbReference type="Pfam" id="PF01869"/>
    </source>
</evidence>
<sequence length="282" mass="32060">MHLIADSGSSKTDWRLLKDDNTIEQLKTSGINPYLISNKQLLESLESDFKDRPLQNVHEIHFYGAGCGQQKNKEKIKSVFSDFFKCQHISVEDDMLAAARASCGNKEGIICILGTGANACHYDGHRITNSMISLGYALGDEGSGAYIGKETLKAYLENDMPEKLLKEFSREFPAVTLEYALEQIYQKPYPNRFFAQFFQFAFMHRKEKLFFDMIADAFQTFLNKSVLKFEQHPHLPVHFVGGVAFHANTIMRMVLTKNNLTAGNFMETPIAGLTLYHKNQHQ</sequence>
<dbReference type="InterPro" id="IPR043129">
    <property type="entry name" value="ATPase_NBD"/>
</dbReference>
<dbReference type="SUPFAM" id="SSF53067">
    <property type="entry name" value="Actin-like ATPase domain"/>
    <property type="match status" value="2"/>
</dbReference>
<organism evidence="2 3">
    <name type="scientific">Marivirga sericea</name>
    <dbReference type="NCBI Taxonomy" id="1028"/>
    <lineage>
        <taxon>Bacteria</taxon>
        <taxon>Pseudomonadati</taxon>
        <taxon>Bacteroidota</taxon>
        <taxon>Cytophagia</taxon>
        <taxon>Cytophagales</taxon>
        <taxon>Marivirgaceae</taxon>
        <taxon>Marivirga</taxon>
    </lineage>
</organism>
<dbReference type="STRING" id="1028.SAMN05661096_01261"/>
<proteinExistence type="predicted"/>
<dbReference type="EMBL" id="FXAW01000002">
    <property type="protein sequence ID" value="SMG22143.1"/>
    <property type="molecule type" value="Genomic_DNA"/>
</dbReference>
<evidence type="ECO:0000313" key="2">
    <source>
        <dbReference type="EMBL" id="SMG22143.1"/>
    </source>
</evidence>
<feature type="domain" description="ATPase BadF/BadG/BcrA/BcrD type" evidence="1">
    <location>
        <begin position="6"/>
        <end position="158"/>
    </location>
</feature>
<dbReference type="InterPro" id="IPR052519">
    <property type="entry name" value="Euk-type_GlcNAc_Kinase"/>
</dbReference>
<dbReference type="Proteomes" id="UP000193804">
    <property type="component" value="Unassembled WGS sequence"/>
</dbReference>
<dbReference type="CDD" id="cd24079">
    <property type="entry name" value="ASKHA_NBD_PG1100-like"/>
    <property type="match status" value="1"/>
</dbReference>
<dbReference type="InterPro" id="IPR002731">
    <property type="entry name" value="ATPase_BadF"/>
</dbReference>
<keyword evidence="3" id="KW-1185">Reference proteome</keyword>
<dbReference type="PANTHER" id="PTHR43190">
    <property type="entry name" value="N-ACETYL-D-GLUCOSAMINE KINASE"/>
    <property type="match status" value="1"/>
</dbReference>
<name>A0A1X7J3F4_9BACT</name>
<reference evidence="3" key="1">
    <citation type="submission" date="2017-04" db="EMBL/GenBank/DDBJ databases">
        <authorList>
            <person name="Varghese N."/>
            <person name="Submissions S."/>
        </authorList>
    </citation>
    <scope>NUCLEOTIDE SEQUENCE [LARGE SCALE GENOMIC DNA]</scope>
    <source>
        <strain evidence="3">DSM 4125</strain>
    </source>
</reference>
<protein>
    <submittedName>
        <fullName evidence="2">BadF-type ATPase</fullName>
    </submittedName>
</protein>
<gene>
    <name evidence="2" type="ORF">SAMN05661096_01261</name>
</gene>
<dbReference type="Gene3D" id="1.10.720.160">
    <property type="match status" value="1"/>
</dbReference>
<accession>A0A1X7J3F4</accession>
<dbReference type="OrthoDB" id="871343at2"/>